<dbReference type="EMBL" id="BDRX01000001">
    <property type="protein sequence ID" value="GBF87556.1"/>
    <property type="molecule type" value="Genomic_DNA"/>
</dbReference>
<evidence type="ECO:0000313" key="12">
    <source>
        <dbReference type="Proteomes" id="UP000247498"/>
    </source>
</evidence>
<feature type="compositionally biased region" description="Gly residues" evidence="9">
    <location>
        <begin position="169"/>
        <end position="178"/>
    </location>
</feature>
<keyword evidence="3 7" id="KW-0547">Nucleotide-binding</keyword>
<evidence type="ECO:0000256" key="6">
    <source>
        <dbReference type="PIRSR" id="PIRSR630616-1"/>
    </source>
</evidence>
<dbReference type="PANTHER" id="PTHR24350">
    <property type="entry name" value="SERINE/THREONINE-PROTEIN KINASE IAL-RELATED"/>
    <property type="match status" value="1"/>
</dbReference>
<keyword evidence="5 7" id="KW-0067">ATP-binding</keyword>
<dbReference type="GO" id="GO:0005524">
    <property type="term" value="F:ATP binding"/>
    <property type="evidence" value="ECO:0007669"/>
    <property type="project" value="UniProtKB-KW"/>
</dbReference>
<feature type="compositionally biased region" description="Low complexity" evidence="9">
    <location>
        <begin position="384"/>
        <end position="394"/>
    </location>
</feature>
<feature type="cross-link" description="Glycyl lysine isopeptide (Lys-Gly) (interchain with G-Cter in SUMO2)" evidence="8">
    <location>
        <position position="128"/>
    </location>
</feature>
<accession>A0A2V0NJX2</accession>
<dbReference type="SUPFAM" id="SSF56112">
    <property type="entry name" value="Protein kinase-like (PK-like)"/>
    <property type="match status" value="1"/>
</dbReference>
<feature type="region of interest" description="Disordered" evidence="9">
    <location>
        <begin position="366"/>
        <end position="394"/>
    </location>
</feature>
<evidence type="ECO:0000256" key="5">
    <source>
        <dbReference type="ARBA" id="ARBA00022840"/>
    </source>
</evidence>
<keyword evidence="2" id="KW-0808">Transferase</keyword>
<name>A0A2V0NJX2_9CHLO</name>
<evidence type="ECO:0000256" key="2">
    <source>
        <dbReference type="ARBA" id="ARBA00022679"/>
    </source>
</evidence>
<evidence type="ECO:0000256" key="7">
    <source>
        <dbReference type="PIRSR" id="PIRSR630616-2"/>
    </source>
</evidence>
<dbReference type="InParanoid" id="A0A2V0NJX2"/>
<dbReference type="AlphaFoldDB" id="A0A2V0NJX2"/>
<gene>
    <name evidence="11" type="ORF">Rsub_00267</name>
</gene>
<keyword evidence="1" id="KW-0723">Serine/threonine-protein kinase</keyword>
<dbReference type="Pfam" id="PF00069">
    <property type="entry name" value="Pkinase"/>
    <property type="match status" value="2"/>
</dbReference>
<dbReference type="SMART" id="SM00220">
    <property type="entry name" value="S_TKc"/>
    <property type="match status" value="1"/>
</dbReference>
<evidence type="ECO:0000256" key="4">
    <source>
        <dbReference type="ARBA" id="ARBA00022777"/>
    </source>
</evidence>
<feature type="region of interest" description="Disordered" evidence="9">
    <location>
        <begin position="164"/>
        <end position="200"/>
    </location>
</feature>
<dbReference type="OrthoDB" id="10252354at2759"/>
<evidence type="ECO:0000256" key="1">
    <source>
        <dbReference type="ARBA" id="ARBA00022527"/>
    </source>
</evidence>
<reference evidence="11 12" key="1">
    <citation type="journal article" date="2018" name="Sci. Rep.">
        <title>Raphidocelis subcapitata (=Pseudokirchneriella subcapitata) provides an insight into genome evolution and environmental adaptations in the Sphaeropleales.</title>
        <authorList>
            <person name="Suzuki S."/>
            <person name="Yamaguchi H."/>
            <person name="Nakajima N."/>
            <person name="Kawachi M."/>
        </authorList>
    </citation>
    <scope>NUCLEOTIDE SEQUENCE [LARGE SCALE GENOMIC DNA]</scope>
    <source>
        <strain evidence="11 12">NIES-35</strain>
    </source>
</reference>
<feature type="compositionally biased region" description="Low complexity" evidence="9">
    <location>
        <begin position="179"/>
        <end position="188"/>
    </location>
</feature>
<feature type="binding site" evidence="7">
    <location>
        <begin position="130"/>
        <end position="131"/>
    </location>
    <ligand>
        <name>ATP</name>
        <dbReference type="ChEBI" id="CHEBI:30616"/>
    </ligand>
</feature>
<keyword evidence="12" id="KW-1185">Reference proteome</keyword>
<dbReference type="Gene3D" id="1.10.510.10">
    <property type="entry name" value="Transferase(Phosphotransferase) domain 1"/>
    <property type="match status" value="2"/>
</dbReference>
<dbReference type="GO" id="GO:0004674">
    <property type="term" value="F:protein serine/threonine kinase activity"/>
    <property type="evidence" value="ECO:0007669"/>
    <property type="project" value="UniProtKB-KW"/>
</dbReference>
<dbReference type="InterPro" id="IPR008271">
    <property type="entry name" value="Ser/Thr_kinase_AS"/>
</dbReference>
<feature type="binding site" evidence="7">
    <location>
        <begin position="80"/>
        <end position="82"/>
    </location>
    <ligand>
        <name>ATP</name>
        <dbReference type="ChEBI" id="CHEBI:30616"/>
    </ligand>
</feature>
<evidence type="ECO:0000256" key="9">
    <source>
        <dbReference type="SAM" id="MobiDB-lite"/>
    </source>
</evidence>
<dbReference type="Proteomes" id="UP000247498">
    <property type="component" value="Unassembled WGS sequence"/>
</dbReference>
<dbReference type="InterPro" id="IPR011009">
    <property type="entry name" value="Kinase-like_dom_sf"/>
</dbReference>
<feature type="compositionally biased region" description="Low complexity" evidence="9">
    <location>
        <begin position="470"/>
        <end position="492"/>
    </location>
</feature>
<protein>
    <recommendedName>
        <fullName evidence="10">Protein kinase domain-containing protein</fullName>
    </recommendedName>
</protein>
<dbReference type="InterPro" id="IPR000719">
    <property type="entry name" value="Prot_kinase_dom"/>
</dbReference>
<dbReference type="InterPro" id="IPR030616">
    <property type="entry name" value="Aur-like"/>
</dbReference>
<dbReference type="PROSITE" id="PS50011">
    <property type="entry name" value="PROTEIN_KINASE_DOM"/>
    <property type="match status" value="1"/>
</dbReference>
<evidence type="ECO:0000256" key="3">
    <source>
        <dbReference type="ARBA" id="ARBA00022741"/>
    </source>
</evidence>
<keyword evidence="4" id="KW-0418">Kinase</keyword>
<dbReference type="PROSITE" id="PS00108">
    <property type="entry name" value="PROTEIN_KINASE_ST"/>
    <property type="match status" value="1"/>
</dbReference>
<sequence>MELALGPRCPRDLAERLVGLEDGRLIHEAVTPLEPLASDPDCQLELEIELHRRAAAASPHVVPFWAAADDAAGATHLLMEWADGGDLRAAVASGAFASEARLRDGVVRPVLRALATLAAQGVVHRDVKPENLFLSGGRVLLGDFGLAVPLDGAPIFGGASSDPSTPVAGGAGGGGSGSGSEFVCSSGSDSEDPGGALGGAGPGPAAAAAAVAARGLGGCRRSASYASLSGLDAGAAQKRRAAGTAAYTAPEVLMAALTDASVADATHPKNDVYALGLVALECLTGRHPFVSGDAASNAAIICAALSGAAVPLPARGGGLSDACLDWLRACLEKEPSRRSGVEELLAHPWMEMELPEAAASEAAAFAASENGHRAKQQRLSAAWPHAAPGSPQGPAAGFWAPAAAAAAGSANELHDWALCGAARGGAAAASSCGAAAGGDGLTPPRRAASARSLWEGRPSSLGGGGGASAPGGLHRLGALSGAGSGPLRSSSAVWGEPSSPMRWAAPQPAPADGWEY</sequence>
<evidence type="ECO:0000259" key="10">
    <source>
        <dbReference type="PROSITE" id="PS50011"/>
    </source>
</evidence>
<feature type="active site" description="Proton acceptor" evidence="6">
    <location>
        <position position="126"/>
    </location>
</feature>
<proteinExistence type="predicted"/>
<feature type="domain" description="Protein kinase" evidence="10">
    <location>
        <begin position="1"/>
        <end position="350"/>
    </location>
</feature>
<dbReference type="STRING" id="307507.A0A2V0NJX2"/>
<evidence type="ECO:0000313" key="11">
    <source>
        <dbReference type="EMBL" id="GBF87556.1"/>
    </source>
</evidence>
<evidence type="ECO:0000256" key="8">
    <source>
        <dbReference type="PIRSR" id="PIRSR630616-3"/>
    </source>
</evidence>
<organism evidence="11 12">
    <name type="scientific">Raphidocelis subcapitata</name>
    <dbReference type="NCBI Taxonomy" id="307507"/>
    <lineage>
        <taxon>Eukaryota</taxon>
        <taxon>Viridiplantae</taxon>
        <taxon>Chlorophyta</taxon>
        <taxon>core chlorophytes</taxon>
        <taxon>Chlorophyceae</taxon>
        <taxon>CS clade</taxon>
        <taxon>Sphaeropleales</taxon>
        <taxon>Selenastraceae</taxon>
        <taxon>Raphidocelis</taxon>
    </lineage>
</organism>
<feature type="binding site" evidence="7">
    <location>
        <position position="143"/>
    </location>
    <ligand>
        <name>ATP</name>
        <dbReference type="ChEBI" id="CHEBI:30616"/>
    </ligand>
</feature>
<feature type="region of interest" description="Disordered" evidence="9">
    <location>
        <begin position="430"/>
        <end position="516"/>
    </location>
</feature>
<comment type="caution">
    <text evidence="11">The sequence shown here is derived from an EMBL/GenBank/DDBJ whole genome shotgun (WGS) entry which is preliminary data.</text>
</comment>